<evidence type="ECO:0000256" key="2">
    <source>
        <dbReference type="ARBA" id="ARBA00004141"/>
    </source>
</evidence>
<evidence type="ECO:0000256" key="7">
    <source>
        <dbReference type="ARBA" id="ARBA00022833"/>
    </source>
</evidence>
<evidence type="ECO:0000256" key="10">
    <source>
        <dbReference type="ARBA" id="ARBA00023136"/>
    </source>
</evidence>
<comment type="cofactor">
    <cofactor evidence="1 11">
        <name>Zn(2+)</name>
        <dbReference type="ChEBI" id="CHEBI:29105"/>
    </cofactor>
</comment>
<dbReference type="InterPro" id="IPR008915">
    <property type="entry name" value="Peptidase_M50"/>
</dbReference>
<evidence type="ECO:0000256" key="4">
    <source>
        <dbReference type="ARBA" id="ARBA00022670"/>
    </source>
</evidence>
<accession>A0A316DC60</accession>
<dbReference type="Pfam" id="PF02163">
    <property type="entry name" value="Peptidase_M50"/>
    <property type="match status" value="1"/>
</dbReference>
<keyword evidence="4 13" id="KW-0645">Protease</keyword>
<feature type="transmembrane region" description="Helical" evidence="11">
    <location>
        <begin position="317"/>
        <end position="336"/>
    </location>
</feature>
<evidence type="ECO:0000313" key="14">
    <source>
        <dbReference type="Proteomes" id="UP000245634"/>
    </source>
</evidence>
<comment type="similarity">
    <text evidence="3 11">Belongs to the peptidase M50B family.</text>
</comment>
<keyword evidence="8 11" id="KW-1133">Transmembrane helix</keyword>
<feature type="transmembrane region" description="Helical" evidence="11">
    <location>
        <begin position="270"/>
        <end position="291"/>
    </location>
</feature>
<dbReference type="InterPro" id="IPR041489">
    <property type="entry name" value="PDZ_6"/>
</dbReference>
<comment type="subcellular location">
    <subcellularLocation>
        <location evidence="2">Membrane</location>
        <topology evidence="2">Multi-pass membrane protein</topology>
    </subcellularLocation>
</comment>
<dbReference type="EMBL" id="QGGL01000004">
    <property type="protein sequence ID" value="PWK14877.1"/>
    <property type="molecule type" value="Genomic_DNA"/>
</dbReference>
<protein>
    <recommendedName>
        <fullName evidence="11">Zinc metalloprotease</fullName>
        <ecNumber evidence="11">3.4.24.-</ecNumber>
    </recommendedName>
</protein>
<organism evidence="13 14">
    <name type="scientific">Tumebacillus permanentifrigoris</name>
    <dbReference type="NCBI Taxonomy" id="378543"/>
    <lineage>
        <taxon>Bacteria</taxon>
        <taxon>Bacillati</taxon>
        <taxon>Bacillota</taxon>
        <taxon>Bacilli</taxon>
        <taxon>Bacillales</taxon>
        <taxon>Alicyclobacillaceae</taxon>
        <taxon>Tumebacillus</taxon>
    </lineage>
</organism>
<evidence type="ECO:0000259" key="12">
    <source>
        <dbReference type="SMART" id="SM00228"/>
    </source>
</evidence>
<feature type="domain" description="PDZ" evidence="12">
    <location>
        <begin position="103"/>
        <end position="180"/>
    </location>
</feature>
<gene>
    <name evidence="13" type="ORF">C7459_10477</name>
</gene>
<proteinExistence type="inferred from homology"/>
<keyword evidence="5 11" id="KW-0812">Transmembrane</keyword>
<dbReference type="InterPro" id="IPR004387">
    <property type="entry name" value="Pept_M50_Zn"/>
</dbReference>
<evidence type="ECO:0000256" key="3">
    <source>
        <dbReference type="ARBA" id="ARBA00007931"/>
    </source>
</evidence>
<dbReference type="EC" id="3.4.24.-" evidence="11"/>
<keyword evidence="6 11" id="KW-0378">Hydrolase</keyword>
<dbReference type="GO" id="GO:0046872">
    <property type="term" value="F:metal ion binding"/>
    <property type="evidence" value="ECO:0007669"/>
    <property type="project" value="UniProtKB-KW"/>
</dbReference>
<evidence type="ECO:0000256" key="11">
    <source>
        <dbReference type="RuleBase" id="RU362031"/>
    </source>
</evidence>
<dbReference type="InterPro" id="IPR036034">
    <property type="entry name" value="PDZ_sf"/>
</dbReference>
<feature type="transmembrane region" description="Helical" evidence="11">
    <location>
        <begin position="90"/>
        <end position="112"/>
    </location>
</feature>
<evidence type="ECO:0000313" key="13">
    <source>
        <dbReference type="EMBL" id="PWK14877.1"/>
    </source>
</evidence>
<dbReference type="SUPFAM" id="SSF50156">
    <property type="entry name" value="PDZ domain-like"/>
    <property type="match status" value="1"/>
</dbReference>
<dbReference type="PANTHER" id="PTHR42837">
    <property type="entry name" value="REGULATOR OF SIGMA-E PROTEASE RSEP"/>
    <property type="match status" value="1"/>
</dbReference>
<dbReference type="NCBIfam" id="TIGR00054">
    <property type="entry name" value="RIP metalloprotease RseP"/>
    <property type="match status" value="1"/>
</dbReference>
<evidence type="ECO:0000256" key="5">
    <source>
        <dbReference type="ARBA" id="ARBA00022692"/>
    </source>
</evidence>
<dbReference type="CDD" id="cd23081">
    <property type="entry name" value="cpPDZ_EcRseP-like"/>
    <property type="match status" value="1"/>
</dbReference>
<sequence>MNIVMALLALGFLIFIHELGHFWAARAVGVRVEEFAIGFGPAIIKHKRKGIAYRLNWIPLGGYVKMLGEDNPEAADAPDAFNNRPLAGRILVIVAGVIMNLIGAFLILLLMYNVYGHPTAQVTNVIEQVVADSPAQAAGVKAGDQIATIEGEKFSSFEQFSATVKAHEGQPLKLELNRDGQMLPITVTPKKTNDNVAIGVVPQQSTQWVKTGSFGQTVSDAFVDTGKITSKVFEGFKMLISGHVSLKEIGGPVEIVRITGEASQTGVPDFLYIVAFLSCNLAVLNIMPFPALDGGRLVFLVIEWLRRGKRIPLEREASINFIGILFLLTLMVIVTFKDVFKIFNQ</sequence>
<name>A0A316DC60_9BACL</name>
<dbReference type="InterPro" id="IPR001478">
    <property type="entry name" value="PDZ"/>
</dbReference>
<dbReference type="AlphaFoldDB" id="A0A316DC60"/>
<evidence type="ECO:0000256" key="8">
    <source>
        <dbReference type="ARBA" id="ARBA00022989"/>
    </source>
</evidence>
<dbReference type="CDD" id="cd06163">
    <property type="entry name" value="S2P-M50_PDZ_RseP-like"/>
    <property type="match status" value="1"/>
</dbReference>
<dbReference type="Pfam" id="PF17820">
    <property type="entry name" value="PDZ_6"/>
    <property type="match status" value="1"/>
</dbReference>
<dbReference type="Gene3D" id="2.30.42.10">
    <property type="match status" value="1"/>
</dbReference>
<evidence type="ECO:0000256" key="9">
    <source>
        <dbReference type="ARBA" id="ARBA00023049"/>
    </source>
</evidence>
<comment type="caution">
    <text evidence="13">The sequence shown here is derived from an EMBL/GenBank/DDBJ whole genome shotgun (WGS) entry which is preliminary data.</text>
</comment>
<keyword evidence="14" id="KW-1185">Reference proteome</keyword>
<reference evidence="13 14" key="1">
    <citation type="submission" date="2018-05" db="EMBL/GenBank/DDBJ databases">
        <title>Genomic Encyclopedia of Type Strains, Phase IV (KMG-IV): sequencing the most valuable type-strain genomes for metagenomic binning, comparative biology and taxonomic classification.</title>
        <authorList>
            <person name="Goeker M."/>
        </authorList>
    </citation>
    <scope>NUCLEOTIDE SEQUENCE [LARGE SCALE GENOMIC DNA]</scope>
    <source>
        <strain evidence="13 14">DSM 18773</strain>
    </source>
</reference>
<keyword evidence="7 11" id="KW-0862">Zinc</keyword>
<keyword evidence="10 11" id="KW-0472">Membrane</keyword>
<dbReference type="PANTHER" id="PTHR42837:SF2">
    <property type="entry name" value="MEMBRANE METALLOPROTEASE ARASP2, CHLOROPLASTIC-RELATED"/>
    <property type="match status" value="1"/>
</dbReference>
<dbReference type="GO" id="GO:0016020">
    <property type="term" value="C:membrane"/>
    <property type="evidence" value="ECO:0007669"/>
    <property type="project" value="UniProtKB-SubCell"/>
</dbReference>
<dbReference type="Proteomes" id="UP000245634">
    <property type="component" value="Unassembled WGS sequence"/>
</dbReference>
<dbReference type="GO" id="GO:0006508">
    <property type="term" value="P:proteolysis"/>
    <property type="evidence" value="ECO:0007669"/>
    <property type="project" value="UniProtKB-KW"/>
</dbReference>
<keyword evidence="9 11" id="KW-0482">Metalloprotease</keyword>
<dbReference type="RefSeq" id="WP_170119292.1">
    <property type="nucleotide sequence ID" value="NZ_QGGL01000004.1"/>
</dbReference>
<evidence type="ECO:0000256" key="1">
    <source>
        <dbReference type="ARBA" id="ARBA00001947"/>
    </source>
</evidence>
<dbReference type="GO" id="GO:0004222">
    <property type="term" value="F:metalloendopeptidase activity"/>
    <property type="evidence" value="ECO:0007669"/>
    <property type="project" value="InterPro"/>
</dbReference>
<keyword evidence="11" id="KW-0479">Metal-binding</keyword>
<evidence type="ECO:0000256" key="6">
    <source>
        <dbReference type="ARBA" id="ARBA00022801"/>
    </source>
</evidence>
<dbReference type="SMART" id="SM00228">
    <property type="entry name" value="PDZ"/>
    <property type="match status" value="1"/>
</dbReference>